<dbReference type="Proteomes" id="UP000886876">
    <property type="component" value="Unassembled WGS sequence"/>
</dbReference>
<dbReference type="InterPro" id="IPR046335">
    <property type="entry name" value="LacI/GalR-like_sensor"/>
</dbReference>
<evidence type="ECO:0000256" key="3">
    <source>
        <dbReference type="ARBA" id="ARBA00023163"/>
    </source>
</evidence>
<evidence type="ECO:0000313" key="5">
    <source>
        <dbReference type="EMBL" id="HIS97023.1"/>
    </source>
</evidence>
<dbReference type="InterPro" id="IPR000843">
    <property type="entry name" value="HTH_LacI"/>
</dbReference>
<evidence type="ECO:0000259" key="4">
    <source>
        <dbReference type="PROSITE" id="PS50932"/>
    </source>
</evidence>
<protein>
    <submittedName>
        <fullName evidence="5">LacI family DNA-binding transcriptional regulator</fullName>
    </submittedName>
</protein>
<feature type="domain" description="HTH lacI-type" evidence="4">
    <location>
        <begin position="1"/>
        <end position="55"/>
    </location>
</feature>
<dbReference type="Gene3D" id="3.40.50.2300">
    <property type="match status" value="2"/>
</dbReference>
<dbReference type="CDD" id="cd01392">
    <property type="entry name" value="HTH_LacI"/>
    <property type="match status" value="1"/>
</dbReference>
<dbReference type="SUPFAM" id="SSF47413">
    <property type="entry name" value="lambda repressor-like DNA-binding domains"/>
    <property type="match status" value="1"/>
</dbReference>
<keyword evidence="3" id="KW-0804">Transcription</keyword>
<organism evidence="5 6">
    <name type="scientific">Candidatus Scatomorpha pullistercoris</name>
    <dbReference type="NCBI Taxonomy" id="2840929"/>
    <lineage>
        <taxon>Bacteria</taxon>
        <taxon>Bacillati</taxon>
        <taxon>Bacillota</taxon>
        <taxon>Clostridia</taxon>
        <taxon>Eubacteriales</taxon>
        <taxon>Candidatus Scatomorpha</taxon>
    </lineage>
</organism>
<keyword evidence="2 5" id="KW-0238">DNA-binding</keyword>
<gene>
    <name evidence="5" type="ORF">IAD42_03500</name>
</gene>
<dbReference type="CDD" id="cd06267">
    <property type="entry name" value="PBP1_LacI_sugar_binding-like"/>
    <property type="match status" value="1"/>
</dbReference>
<dbReference type="InterPro" id="IPR028082">
    <property type="entry name" value="Peripla_BP_I"/>
</dbReference>
<dbReference type="EMBL" id="DVJS01000081">
    <property type="protein sequence ID" value="HIS97023.1"/>
    <property type="molecule type" value="Genomic_DNA"/>
</dbReference>
<accession>A0A9D1G485</accession>
<proteinExistence type="predicted"/>
<reference evidence="5" key="1">
    <citation type="submission" date="2020-10" db="EMBL/GenBank/DDBJ databases">
        <authorList>
            <person name="Gilroy R."/>
        </authorList>
    </citation>
    <scope>NUCLEOTIDE SEQUENCE</scope>
    <source>
        <strain evidence="5">ChiHecec3B27-6122</strain>
    </source>
</reference>
<comment type="caution">
    <text evidence="5">The sequence shown here is derived from an EMBL/GenBank/DDBJ whole genome shotgun (WGS) entry which is preliminary data.</text>
</comment>
<sequence>MTIKDIARLCGVSVSTVSRVLNDRPDVSPAVREQVWEAVRSSNYVPNNSARDLVRTSSDAIGLVVRGVSNPFYSDIIKVIGREIDAAGYTMVMQQINSTEDEIGRGALMEREKKLRGLVFLGGRWDYSPEELGPITVPFVCCSFTNSFGSLPRESYSSVTIEDDLAAERAVGELLKLGHRRIACLVAETDDRSISELRWHGYVKALRAAGIEPDEALVARAHSFSMEDAYAAAARLASSGAEFTAMFIIADAMAVAAIKALSDCGRDVPGDCSVIAIDGLTFSEYIRPTLSTLCQPTARMGEESVKILLDVIEGRSGNRHLIVEPVLRRGASIAPPGKTI</sequence>
<evidence type="ECO:0000256" key="1">
    <source>
        <dbReference type="ARBA" id="ARBA00023015"/>
    </source>
</evidence>
<dbReference type="SMART" id="SM00354">
    <property type="entry name" value="HTH_LACI"/>
    <property type="match status" value="1"/>
</dbReference>
<dbReference type="GO" id="GO:0003700">
    <property type="term" value="F:DNA-binding transcription factor activity"/>
    <property type="evidence" value="ECO:0007669"/>
    <property type="project" value="TreeGrafter"/>
</dbReference>
<dbReference type="Pfam" id="PF00356">
    <property type="entry name" value="LacI"/>
    <property type="match status" value="1"/>
</dbReference>
<dbReference type="PANTHER" id="PTHR30146">
    <property type="entry name" value="LACI-RELATED TRANSCRIPTIONAL REPRESSOR"/>
    <property type="match status" value="1"/>
</dbReference>
<dbReference type="AlphaFoldDB" id="A0A9D1G485"/>
<dbReference type="Pfam" id="PF13377">
    <property type="entry name" value="Peripla_BP_3"/>
    <property type="match status" value="1"/>
</dbReference>
<keyword evidence="1" id="KW-0805">Transcription regulation</keyword>
<evidence type="ECO:0000256" key="2">
    <source>
        <dbReference type="ARBA" id="ARBA00023125"/>
    </source>
</evidence>
<dbReference type="PROSITE" id="PS50932">
    <property type="entry name" value="HTH_LACI_2"/>
    <property type="match status" value="1"/>
</dbReference>
<dbReference type="InterPro" id="IPR010982">
    <property type="entry name" value="Lambda_DNA-bd_dom_sf"/>
</dbReference>
<evidence type="ECO:0000313" key="6">
    <source>
        <dbReference type="Proteomes" id="UP000886876"/>
    </source>
</evidence>
<dbReference type="Gene3D" id="1.10.260.40">
    <property type="entry name" value="lambda repressor-like DNA-binding domains"/>
    <property type="match status" value="1"/>
</dbReference>
<dbReference type="PANTHER" id="PTHR30146:SF155">
    <property type="entry name" value="ALANINE RACEMASE"/>
    <property type="match status" value="1"/>
</dbReference>
<dbReference type="GO" id="GO:0000976">
    <property type="term" value="F:transcription cis-regulatory region binding"/>
    <property type="evidence" value="ECO:0007669"/>
    <property type="project" value="TreeGrafter"/>
</dbReference>
<dbReference type="PRINTS" id="PR00036">
    <property type="entry name" value="HTHLACI"/>
</dbReference>
<dbReference type="SUPFAM" id="SSF53822">
    <property type="entry name" value="Periplasmic binding protein-like I"/>
    <property type="match status" value="1"/>
</dbReference>
<name>A0A9D1G485_9FIRM</name>
<reference evidence="5" key="2">
    <citation type="journal article" date="2021" name="PeerJ">
        <title>Extensive microbial diversity within the chicken gut microbiome revealed by metagenomics and culture.</title>
        <authorList>
            <person name="Gilroy R."/>
            <person name="Ravi A."/>
            <person name="Getino M."/>
            <person name="Pursley I."/>
            <person name="Horton D.L."/>
            <person name="Alikhan N.F."/>
            <person name="Baker D."/>
            <person name="Gharbi K."/>
            <person name="Hall N."/>
            <person name="Watson M."/>
            <person name="Adriaenssens E.M."/>
            <person name="Foster-Nyarko E."/>
            <person name="Jarju S."/>
            <person name="Secka A."/>
            <person name="Antonio M."/>
            <person name="Oren A."/>
            <person name="Chaudhuri R.R."/>
            <person name="La Ragione R."/>
            <person name="Hildebrand F."/>
            <person name="Pallen M.J."/>
        </authorList>
    </citation>
    <scope>NUCLEOTIDE SEQUENCE</scope>
    <source>
        <strain evidence="5">ChiHecec3B27-6122</strain>
    </source>
</reference>